<evidence type="ECO:0000256" key="5">
    <source>
        <dbReference type="ARBA" id="ARBA00023163"/>
    </source>
</evidence>
<evidence type="ECO:0000256" key="3">
    <source>
        <dbReference type="ARBA" id="ARBA00023015"/>
    </source>
</evidence>
<evidence type="ECO:0000256" key="6">
    <source>
        <dbReference type="PROSITE-ProRule" id="PRU00169"/>
    </source>
</evidence>
<dbReference type="EMBL" id="CP031337">
    <property type="protein sequence ID" value="AXK40333.1"/>
    <property type="molecule type" value="Genomic_DNA"/>
</dbReference>
<dbReference type="Gene3D" id="1.10.10.10">
    <property type="entry name" value="Winged helix-like DNA-binding domain superfamily/Winged helix DNA-binding domain"/>
    <property type="match status" value="1"/>
</dbReference>
<gene>
    <name evidence="9" type="ORF">DWG20_13335</name>
</gene>
<keyword evidence="4 9" id="KW-0238">DNA-binding</keyword>
<protein>
    <submittedName>
        <fullName evidence="9">DNA-binding response regulator</fullName>
    </submittedName>
</protein>
<evidence type="ECO:0000313" key="10">
    <source>
        <dbReference type="Proteomes" id="UP000254537"/>
    </source>
</evidence>
<dbReference type="GO" id="GO:0006355">
    <property type="term" value="P:regulation of DNA-templated transcription"/>
    <property type="evidence" value="ECO:0007669"/>
    <property type="project" value="InterPro"/>
</dbReference>
<name>A0A345Y8T1_9NEIS</name>
<reference evidence="9 10" key="1">
    <citation type="submission" date="2018-07" db="EMBL/GenBank/DDBJ databases">
        <title>Crenobacter cavernae sp. nov., isolated from a karst cave.</title>
        <authorList>
            <person name="Zhu H."/>
        </authorList>
    </citation>
    <scope>NUCLEOTIDE SEQUENCE [LARGE SCALE GENOMIC DNA]</scope>
    <source>
        <strain evidence="9 10">K1W11S-77</strain>
    </source>
</reference>
<dbReference type="InterPro" id="IPR011006">
    <property type="entry name" value="CheY-like_superfamily"/>
</dbReference>
<proteinExistence type="predicted"/>
<dbReference type="Proteomes" id="UP000254537">
    <property type="component" value="Chromosome"/>
</dbReference>
<feature type="modified residue" description="4-aspartylphosphate" evidence="6">
    <location>
        <position position="56"/>
    </location>
</feature>
<keyword evidence="2" id="KW-0902">Two-component regulatory system</keyword>
<keyword evidence="3" id="KW-0805">Transcription regulation</keyword>
<dbReference type="PROSITE" id="PS50110">
    <property type="entry name" value="RESPONSE_REGULATORY"/>
    <property type="match status" value="1"/>
</dbReference>
<dbReference type="PRINTS" id="PR00038">
    <property type="entry name" value="HTHLUXR"/>
</dbReference>
<evidence type="ECO:0000256" key="4">
    <source>
        <dbReference type="ARBA" id="ARBA00023125"/>
    </source>
</evidence>
<dbReference type="KEGG" id="ccah:DWG20_13335"/>
<dbReference type="SMART" id="SM00448">
    <property type="entry name" value="REC"/>
    <property type="match status" value="1"/>
</dbReference>
<dbReference type="PROSITE" id="PS00622">
    <property type="entry name" value="HTH_LUXR_1"/>
    <property type="match status" value="1"/>
</dbReference>
<evidence type="ECO:0000259" key="7">
    <source>
        <dbReference type="PROSITE" id="PS50043"/>
    </source>
</evidence>
<evidence type="ECO:0000313" key="9">
    <source>
        <dbReference type="EMBL" id="AXK40333.1"/>
    </source>
</evidence>
<dbReference type="PANTHER" id="PTHR44688">
    <property type="entry name" value="DNA-BINDING TRANSCRIPTIONAL ACTIVATOR DEVR_DOSR"/>
    <property type="match status" value="1"/>
</dbReference>
<dbReference type="PROSITE" id="PS50043">
    <property type="entry name" value="HTH_LUXR_2"/>
    <property type="match status" value="1"/>
</dbReference>
<dbReference type="Pfam" id="PF00072">
    <property type="entry name" value="Response_reg"/>
    <property type="match status" value="1"/>
</dbReference>
<sequence>MTTQTPTVFIVDDDPAVRDSLEMLLAAQGLQVTGFPNAQSFLQHYQSGEIGCLVLDIRMPQITGLALQEMLNARHMQLPILFITGHGDVEECSRAFRAGAIDFLTKPIDPLRLLDGLKRGIRLCIQQHEQRAETEDILQQLARISPREREVLDRIADGLSSKEIAQQLHLSPRTVDVHRANLFDKLNVNSLADLIRFYLRALEATGKKRPE</sequence>
<dbReference type="AlphaFoldDB" id="A0A345Y8T1"/>
<feature type="domain" description="Response regulatory" evidence="8">
    <location>
        <begin position="7"/>
        <end position="121"/>
    </location>
</feature>
<dbReference type="SMART" id="SM00421">
    <property type="entry name" value="HTH_LUXR"/>
    <property type="match status" value="1"/>
</dbReference>
<dbReference type="RefSeq" id="WP_115434261.1">
    <property type="nucleotide sequence ID" value="NZ_CP031337.1"/>
</dbReference>
<dbReference type="InterPro" id="IPR000792">
    <property type="entry name" value="Tscrpt_reg_LuxR_C"/>
</dbReference>
<dbReference type="InterPro" id="IPR001789">
    <property type="entry name" value="Sig_transdc_resp-reg_receiver"/>
</dbReference>
<dbReference type="InterPro" id="IPR036388">
    <property type="entry name" value="WH-like_DNA-bd_sf"/>
</dbReference>
<dbReference type="SUPFAM" id="SSF52172">
    <property type="entry name" value="CheY-like"/>
    <property type="match status" value="1"/>
</dbReference>
<organism evidence="9 10">
    <name type="scientific">Crenobacter cavernae</name>
    <dbReference type="NCBI Taxonomy" id="2290923"/>
    <lineage>
        <taxon>Bacteria</taxon>
        <taxon>Pseudomonadati</taxon>
        <taxon>Pseudomonadota</taxon>
        <taxon>Betaproteobacteria</taxon>
        <taxon>Neisseriales</taxon>
        <taxon>Neisseriaceae</taxon>
        <taxon>Crenobacter</taxon>
    </lineage>
</organism>
<dbReference type="Pfam" id="PF00196">
    <property type="entry name" value="GerE"/>
    <property type="match status" value="1"/>
</dbReference>
<feature type="domain" description="HTH luxR-type" evidence="7">
    <location>
        <begin position="137"/>
        <end position="202"/>
    </location>
</feature>
<evidence type="ECO:0000259" key="8">
    <source>
        <dbReference type="PROSITE" id="PS50110"/>
    </source>
</evidence>
<keyword evidence="1 6" id="KW-0597">Phosphoprotein</keyword>
<dbReference type="PANTHER" id="PTHR44688:SF16">
    <property type="entry name" value="DNA-BINDING TRANSCRIPTIONAL ACTIVATOR DEVR_DOSR"/>
    <property type="match status" value="1"/>
</dbReference>
<dbReference type="GO" id="GO:0003677">
    <property type="term" value="F:DNA binding"/>
    <property type="evidence" value="ECO:0007669"/>
    <property type="project" value="UniProtKB-KW"/>
</dbReference>
<dbReference type="CDD" id="cd06170">
    <property type="entry name" value="LuxR_C_like"/>
    <property type="match status" value="1"/>
</dbReference>
<dbReference type="Gene3D" id="3.40.50.2300">
    <property type="match status" value="1"/>
</dbReference>
<keyword evidence="5" id="KW-0804">Transcription</keyword>
<accession>A0A345Y8T1</accession>
<evidence type="ECO:0000256" key="1">
    <source>
        <dbReference type="ARBA" id="ARBA00022553"/>
    </source>
</evidence>
<evidence type="ECO:0000256" key="2">
    <source>
        <dbReference type="ARBA" id="ARBA00023012"/>
    </source>
</evidence>
<dbReference type="FunFam" id="3.40.50.2300:FF:000018">
    <property type="entry name" value="DNA-binding transcriptional regulator NtrC"/>
    <property type="match status" value="1"/>
</dbReference>
<dbReference type="GO" id="GO:0000160">
    <property type="term" value="P:phosphorelay signal transduction system"/>
    <property type="evidence" value="ECO:0007669"/>
    <property type="project" value="UniProtKB-KW"/>
</dbReference>
<dbReference type="OrthoDB" id="9802186at2"/>